<evidence type="ECO:0000313" key="4">
    <source>
        <dbReference type="Proteomes" id="UP001151071"/>
    </source>
</evidence>
<evidence type="ECO:0000313" key="3">
    <source>
        <dbReference type="EMBL" id="MDA5109303.1"/>
    </source>
</evidence>
<dbReference type="RefSeq" id="WP_193747013.1">
    <property type="nucleotide sequence ID" value="NZ_JAPYYP010000015.1"/>
</dbReference>
<keyword evidence="2" id="KW-0472">Membrane</keyword>
<name>A0A9X3TRT4_9BACL</name>
<reference evidence="3" key="1">
    <citation type="submission" date="2022-12" db="EMBL/GenBank/DDBJ databases">
        <title>Draft genome sequence of the thermophilic strain Brevibacillus thermoruber HT42, isolated from Los Humeros, Puebla, Mexico, with biotechnological potential.</title>
        <authorList>
            <person name="Lara Sanchez J."/>
            <person name="Solis Palacios R."/>
            <person name="Bustos Baena A.S."/>
            <person name="Ruz Baez A.E."/>
            <person name="Espinosa Luna G."/>
            <person name="Oliart Ros R.M."/>
        </authorList>
    </citation>
    <scope>NUCLEOTIDE SEQUENCE</scope>
    <source>
        <strain evidence="3">HT42</strain>
    </source>
</reference>
<gene>
    <name evidence="3" type="ORF">O3V59_13100</name>
</gene>
<feature type="region of interest" description="Disordered" evidence="1">
    <location>
        <begin position="32"/>
        <end position="53"/>
    </location>
</feature>
<proteinExistence type="predicted"/>
<organism evidence="3 4">
    <name type="scientific">Brevibacillus thermoruber</name>
    <dbReference type="NCBI Taxonomy" id="33942"/>
    <lineage>
        <taxon>Bacteria</taxon>
        <taxon>Bacillati</taxon>
        <taxon>Bacillota</taxon>
        <taxon>Bacilli</taxon>
        <taxon>Bacillales</taxon>
        <taxon>Paenibacillaceae</taxon>
        <taxon>Brevibacillus</taxon>
    </lineage>
</organism>
<feature type="compositionally biased region" description="Polar residues" evidence="1">
    <location>
        <begin position="35"/>
        <end position="44"/>
    </location>
</feature>
<dbReference type="EMBL" id="JAPYYP010000015">
    <property type="protein sequence ID" value="MDA5109303.1"/>
    <property type="molecule type" value="Genomic_DNA"/>
</dbReference>
<dbReference type="Proteomes" id="UP001151071">
    <property type="component" value="Unassembled WGS sequence"/>
</dbReference>
<accession>A0A9X3TRT4</accession>
<dbReference type="AlphaFoldDB" id="A0A9X3TRT4"/>
<feature type="transmembrane region" description="Helical" evidence="2">
    <location>
        <begin position="7"/>
        <end position="25"/>
    </location>
</feature>
<evidence type="ECO:0000256" key="1">
    <source>
        <dbReference type="SAM" id="MobiDB-lite"/>
    </source>
</evidence>
<sequence length="53" mass="5564">MSRTATWALSGAVYLLLVIGGYLLYEAAAAPGESPHQQPESHSLYQPAAPAAH</sequence>
<evidence type="ECO:0000256" key="2">
    <source>
        <dbReference type="SAM" id="Phobius"/>
    </source>
</evidence>
<keyword evidence="2" id="KW-0812">Transmembrane</keyword>
<protein>
    <submittedName>
        <fullName evidence="3">Uncharacterized protein</fullName>
    </submittedName>
</protein>
<keyword evidence="2" id="KW-1133">Transmembrane helix</keyword>
<comment type="caution">
    <text evidence="3">The sequence shown here is derived from an EMBL/GenBank/DDBJ whole genome shotgun (WGS) entry which is preliminary data.</text>
</comment>
<keyword evidence="4" id="KW-1185">Reference proteome</keyword>